<feature type="domain" description="DDE-1" evidence="1">
    <location>
        <begin position="260"/>
        <end position="320"/>
    </location>
</feature>
<dbReference type="PANTHER" id="PTHR19303">
    <property type="entry name" value="TRANSPOSON"/>
    <property type="match status" value="1"/>
</dbReference>
<comment type="caution">
    <text evidence="2">The sequence shown here is derived from an EMBL/GenBank/DDBJ whole genome shotgun (WGS) entry which is preliminary data.</text>
</comment>
<gene>
    <name evidence="2" type="ORF">PR048_003952</name>
</gene>
<organism evidence="2 3">
    <name type="scientific">Dryococelus australis</name>
    <dbReference type="NCBI Taxonomy" id="614101"/>
    <lineage>
        <taxon>Eukaryota</taxon>
        <taxon>Metazoa</taxon>
        <taxon>Ecdysozoa</taxon>
        <taxon>Arthropoda</taxon>
        <taxon>Hexapoda</taxon>
        <taxon>Insecta</taxon>
        <taxon>Pterygota</taxon>
        <taxon>Neoptera</taxon>
        <taxon>Polyneoptera</taxon>
        <taxon>Phasmatodea</taxon>
        <taxon>Verophasmatodea</taxon>
        <taxon>Anareolatae</taxon>
        <taxon>Phasmatidae</taxon>
        <taxon>Eurycanthinae</taxon>
        <taxon>Dryococelus</taxon>
    </lineage>
</organism>
<evidence type="ECO:0000313" key="3">
    <source>
        <dbReference type="Proteomes" id="UP001159363"/>
    </source>
</evidence>
<sequence>MCEHSGAGGNEDERGMAITLFSLLPWRMEARRRVMPSLLSYWNYVVCLRHFHFVLRCVKLSSIRSISKRKEIPYTVLQGRIKTGIATPPSLVRKVTFTPDDESEIAGYEKKLANMFFGSNPVDSRRVVFEFLRWNSSLSLRKPKGTSIGRIKGFNREESSKFVNNIEEAMSKYKFFPSRVYNMDETGMGTGKELDNIIATKGQKRIGPITSWERGENITVIRSLNAAGSFVPSLFVFLRKRMSPTLEKDGSPGAMYTCSNNEQSVLLILDNHYSLVTLEACDFSKLHGSVMVSIPPHSSHRLRPLDGMFFERLKKTYCRECDIFMKVNTQGIIRPDDFAALFNRAFLHVATIANGVSGFKATGIMPLGANIFTKKDFAFEIETGNLTTVLQASSSQQVETNIEKATVSTPPTSDTADSMANICTSIQNSPTVSFESISPLTAKAKSVNTVVKCRRK</sequence>
<protein>
    <recommendedName>
        <fullName evidence="1">DDE-1 domain-containing protein</fullName>
    </recommendedName>
</protein>
<name>A0ABQ9I438_9NEOP</name>
<accession>A0ABQ9I438</accession>
<proteinExistence type="predicted"/>
<dbReference type="InterPro" id="IPR004875">
    <property type="entry name" value="DDE_SF_endonuclease_dom"/>
</dbReference>
<evidence type="ECO:0000313" key="2">
    <source>
        <dbReference type="EMBL" id="KAJ8891424.1"/>
    </source>
</evidence>
<keyword evidence="3" id="KW-1185">Reference proteome</keyword>
<dbReference type="EMBL" id="JARBHB010000002">
    <property type="protein sequence ID" value="KAJ8891424.1"/>
    <property type="molecule type" value="Genomic_DNA"/>
</dbReference>
<dbReference type="Proteomes" id="UP001159363">
    <property type="component" value="Chromosome 2"/>
</dbReference>
<reference evidence="2 3" key="1">
    <citation type="submission" date="2023-02" db="EMBL/GenBank/DDBJ databases">
        <title>LHISI_Scaffold_Assembly.</title>
        <authorList>
            <person name="Stuart O.P."/>
            <person name="Cleave R."/>
            <person name="Magrath M.J.L."/>
            <person name="Mikheyev A.S."/>
        </authorList>
    </citation>
    <scope>NUCLEOTIDE SEQUENCE [LARGE SCALE GENOMIC DNA]</scope>
    <source>
        <strain evidence="2">Daus_M_001</strain>
        <tissue evidence="2">Leg muscle</tissue>
    </source>
</reference>
<dbReference type="InterPro" id="IPR050863">
    <property type="entry name" value="CenT-Element_Derived"/>
</dbReference>
<evidence type="ECO:0000259" key="1">
    <source>
        <dbReference type="Pfam" id="PF03184"/>
    </source>
</evidence>
<dbReference type="PANTHER" id="PTHR19303:SF74">
    <property type="entry name" value="POGO TRANSPOSABLE ELEMENT WITH KRAB DOMAIN"/>
    <property type="match status" value="1"/>
</dbReference>
<dbReference type="Pfam" id="PF03184">
    <property type="entry name" value="DDE_1"/>
    <property type="match status" value="1"/>
</dbReference>